<dbReference type="AlphaFoldDB" id="A0A212JQB7"/>
<proteinExistence type="predicted"/>
<dbReference type="Gene3D" id="3.90.550.10">
    <property type="entry name" value="Spore Coat Polysaccharide Biosynthesis Protein SpsA, Chain A"/>
    <property type="match status" value="1"/>
</dbReference>
<dbReference type="PANTHER" id="PTHR22572">
    <property type="entry name" value="SUGAR-1-PHOSPHATE GUANYL TRANSFERASE"/>
    <property type="match status" value="1"/>
</dbReference>
<name>A0A212JQB7_9PROT</name>
<organism evidence="2">
    <name type="scientific">uncultured Alphaproteobacteria bacterium</name>
    <dbReference type="NCBI Taxonomy" id="91750"/>
    <lineage>
        <taxon>Bacteria</taxon>
        <taxon>Pseudomonadati</taxon>
        <taxon>Pseudomonadota</taxon>
        <taxon>Alphaproteobacteria</taxon>
        <taxon>environmental samples</taxon>
    </lineage>
</organism>
<dbReference type="SUPFAM" id="SSF53448">
    <property type="entry name" value="Nucleotide-diphospho-sugar transferases"/>
    <property type="match status" value="1"/>
</dbReference>
<dbReference type="CDD" id="cd06915">
    <property type="entry name" value="NTP_transferase_WcbM_like"/>
    <property type="match status" value="1"/>
</dbReference>
<dbReference type="EMBL" id="FLUO01000001">
    <property type="protein sequence ID" value="SBW01505.1"/>
    <property type="molecule type" value="Genomic_DNA"/>
</dbReference>
<dbReference type="EC" id="2.7.7.13" evidence="2"/>
<accession>A0A212JQB7</accession>
<dbReference type="GO" id="GO:0004475">
    <property type="term" value="F:mannose-1-phosphate guanylyltransferase (GTP) activity"/>
    <property type="evidence" value="ECO:0007669"/>
    <property type="project" value="UniProtKB-EC"/>
</dbReference>
<dbReference type="InterPro" id="IPR050486">
    <property type="entry name" value="Mannose-1P_guanyltransferase"/>
</dbReference>
<gene>
    <name evidence="2" type="ORF">KL86APRO_11445</name>
</gene>
<dbReference type="Pfam" id="PF00483">
    <property type="entry name" value="NTP_transferase"/>
    <property type="match status" value="1"/>
</dbReference>
<dbReference type="InterPro" id="IPR029044">
    <property type="entry name" value="Nucleotide-diphossugar_trans"/>
</dbReference>
<keyword evidence="2" id="KW-0548">Nucleotidyltransferase</keyword>
<evidence type="ECO:0000259" key="1">
    <source>
        <dbReference type="Pfam" id="PF00483"/>
    </source>
</evidence>
<keyword evidence="2" id="KW-0808">Transferase</keyword>
<evidence type="ECO:0000313" key="2">
    <source>
        <dbReference type="EMBL" id="SBW01505.1"/>
    </source>
</evidence>
<feature type="domain" description="Nucleotidyl transferase" evidence="1">
    <location>
        <begin position="7"/>
        <end position="228"/>
    </location>
</feature>
<protein>
    <submittedName>
        <fullName evidence="2">Mannose-1-phosphate guanylyltransferase</fullName>
        <ecNumber evidence="2">2.7.7.13</ecNumber>
    </submittedName>
</protein>
<reference evidence="2" key="1">
    <citation type="submission" date="2016-04" db="EMBL/GenBank/DDBJ databases">
        <authorList>
            <person name="Evans L.H."/>
            <person name="Alamgir A."/>
            <person name="Owens N."/>
            <person name="Weber N.D."/>
            <person name="Virtaneva K."/>
            <person name="Barbian K."/>
            <person name="Babar A."/>
            <person name="Rosenke K."/>
        </authorList>
    </citation>
    <scope>NUCLEOTIDE SEQUENCE</scope>
    <source>
        <strain evidence="2">86</strain>
    </source>
</reference>
<dbReference type="InterPro" id="IPR005835">
    <property type="entry name" value="NTP_transferase_dom"/>
</dbReference>
<sequence length="237" mass="25982">MFPEQCVVLVGGRGSRLGTLTDELPKPLMPVAGRPFLFHLLDRLAIYPFREILLLAGYKGDRIAEACRGRTAGNARIEVLIEPRPLGTGGSLTAAETQLAEHFFLLNGDSLFEIDLDRLAAPPFVQPSLSRLALRRVPETGRAGTVELSGERIVAFHERGPGGAGLINGGVYLMTRRIVDRIDRLPCSLERDIFPRLADEDRLEGMILDGYFIDIGIPADLERARAELAPSGNRGRD</sequence>